<protein>
    <submittedName>
        <fullName evidence="1">Uncharacterized protein</fullName>
    </submittedName>
</protein>
<reference evidence="1 2" key="1">
    <citation type="journal article" date="2015" name="Microbiome">
        <title>Genomic resolution of linkages in carbon, nitrogen, and sulfur cycling among widespread estuary sediment bacteria.</title>
        <authorList>
            <person name="Baker B.J."/>
            <person name="Lazar C.S."/>
            <person name="Teske A.P."/>
            <person name="Dick G.J."/>
        </authorList>
    </citation>
    <scope>NUCLEOTIDE SEQUENCE [LARGE SCALE GENOMIC DNA]</scope>
    <source>
        <strain evidence="1">SM1_40</strain>
    </source>
</reference>
<gene>
    <name evidence="1" type="ORF">AMJ71_06110</name>
</gene>
<name>A0A0S8JK00_UNCT6</name>
<proteinExistence type="predicted"/>
<organism evidence="1 2">
    <name type="scientific">candidate division TA06 bacterium SM1_40</name>
    <dbReference type="NCBI Taxonomy" id="1703773"/>
    <lineage>
        <taxon>Bacteria</taxon>
        <taxon>Bacteria division TA06</taxon>
    </lineage>
</organism>
<accession>A0A0S8JK00</accession>
<dbReference type="Proteomes" id="UP000051035">
    <property type="component" value="Unassembled WGS sequence"/>
</dbReference>
<sequence>MNESSELQTYEPFMPLEAIYEQEGREIVRERISAAFANVLGLPRGVISTAFKSVIDEVLKEEYPRFRCSSLRAIVEGRVPGVPIPVVEVSIGWKKRLLQALTLMDFFETILARYIEGLLDEQRADIRKQIETVTGPLGGAKIPRVTRVILEGEKPKKR</sequence>
<dbReference type="AlphaFoldDB" id="A0A0S8JK00"/>
<comment type="caution">
    <text evidence="1">The sequence shown here is derived from an EMBL/GenBank/DDBJ whole genome shotgun (WGS) entry which is preliminary data.</text>
</comment>
<dbReference type="EMBL" id="LJVA01000065">
    <property type="protein sequence ID" value="KPL09539.1"/>
    <property type="molecule type" value="Genomic_DNA"/>
</dbReference>
<evidence type="ECO:0000313" key="2">
    <source>
        <dbReference type="Proteomes" id="UP000051035"/>
    </source>
</evidence>
<evidence type="ECO:0000313" key="1">
    <source>
        <dbReference type="EMBL" id="KPL09539.1"/>
    </source>
</evidence>